<dbReference type="Pfam" id="PF02750">
    <property type="entry name" value="Synapsin_C"/>
    <property type="match status" value="1"/>
</dbReference>
<evidence type="ECO:0000256" key="1">
    <source>
        <dbReference type="ARBA" id="ARBA00008243"/>
    </source>
</evidence>
<dbReference type="GO" id="GO:0005524">
    <property type="term" value="F:ATP binding"/>
    <property type="evidence" value="ECO:0007669"/>
    <property type="project" value="InterPro"/>
</dbReference>
<dbReference type="InterPro" id="IPR016185">
    <property type="entry name" value="PreATP-grasp_dom_sf"/>
</dbReference>
<dbReference type="VEuPathDB" id="AmoebaDB:KM1_251820"/>
<dbReference type="VEuPathDB" id="AmoebaDB:EHI8A_182580"/>
<evidence type="ECO:0000259" key="6">
    <source>
        <dbReference type="Pfam" id="PF02750"/>
    </source>
</evidence>
<proteinExistence type="inferred from homology"/>
<dbReference type="AlphaFoldDB" id="A0A5K1VLZ8"/>
<dbReference type="VEuPathDB" id="AmoebaDB:EHI7A_161150"/>
<dbReference type="SUPFAM" id="SSF52440">
    <property type="entry name" value="PreATP-grasp domain"/>
    <property type="match status" value="1"/>
</dbReference>
<dbReference type="Pfam" id="PF02078">
    <property type="entry name" value="Synapsin"/>
    <property type="match status" value="1"/>
</dbReference>
<name>A0A5K1VLZ8_ENTHI</name>
<dbReference type="Proteomes" id="UP000078387">
    <property type="component" value="Unassembled WGS sequence"/>
</dbReference>
<dbReference type="Gene3D" id="3.30.470.20">
    <property type="entry name" value="ATP-grasp fold, B domain"/>
    <property type="match status" value="1"/>
</dbReference>
<keyword evidence="3" id="KW-0770">Synapse</keyword>
<feature type="domain" description="Synapsin ATP-binding" evidence="6">
    <location>
        <begin position="111"/>
        <end position="310"/>
    </location>
</feature>
<evidence type="ECO:0000256" key="4">
    <source>
        <dbReference type="ARBA" id="ARBA00034103"/>
    </source>
</evidence>
<dbReference type="PANTHER" id="PTHR10841:SF17">
    <property type="entry name" value="SYNAPSIN"/>
    <property type="match status" value="1"/>
</dbReference>
<dbReference type="PRINTS" id="PR01368">
    <property type="entry name" value="SYNAPSIN"/>
</dbReference>
<protein>
    <submittedName>
        <fullName evidence="7">Synapsin putative</fullName>
    </submittedName>
</protein>
<dbReference type="VEuPathDB" id="AmoebaDB:EHI5A_202300"/>
<sequence length="314" mass="36253">MSINKVKKLLVIGGRPTINWYKLFKNTSIGNYSIEVEFTMWDEMVLTSYSDSGCIISIMPSKYAIPDTPMNTRRTFQPDFLLIRGACQGVYGQDWKNELLGLMYCGIPSINSLESLYMCLEKPVIYSKLLQIHKQYKEKFPLIPQTYYPSWSSMSFNTGFPLVAKVGTVHAGFGKMKLENQEDFDDLVSLIALQNRYVTTEPYIKWDYDFRIQKIGDHYRAFQRVSSCWKGKGMNQTDNDVPVTDEYKRYIDLASKALGMDICALDGIHDPITNKNYIIELNDSAIGLVQRHVEEDLNYIKELVLSRIKQIYKL</sequence>
<evidence type="ECO:0000313" key="8">
    <source>
        <dbReference type="Proteomes" id="UP000078387"/>
    </source>
</evidence>
<dbReference type="VEuPathDB" id="AmoebaDB:EHI_127220"/>
<gene>
    <name evidence="7" type="ORF">CL6EHI_127220</name>
</gene>
<comment type="similarity">
    <text evidence="1">Belongs to the synapsin family.</text>
</comment>
<comment type="subcellular location">
    <subcellularLocation>
        <location evidence="4">Synapse</location>
    </subcellularLocation>
</comment>
<dbReference type="Gene3D" id="3.30.1490.20">
    <property type="entry name" value="ATP-grasp fold, A domain"/>
    <property type="match status" value="1"/>
</dbReference>
<evidence type="ECO:0000256" key="2">
    <source>
        <dbReference type="ARBA" id="ARBA00022553"/>
    </source>
</evidence>
<dbReference type="PANTHER" id="PTHR10841">
    <property type="entry name" value="SYNAPSIN"/>
    <property type="match status" value="1"/>
</dbReference>
<evidence type="ECO:0000259" key="5">
    <source>
        <dbReference type="Pfam" id="PF02078"/>
    </source>
</evidence>
<dbReference type="InterPro" id="IPR020898">
    <property type="entry name" value="Synapsin_ATP-bd_dom"/>
</dbReference>
<accession>A0A5K1VLZ8</accession>
<evidence type="ECO:0000313" key="7">
    <source>
        <dbReference type="EMBL" id="GAT93244.1"/>
    </source>
</evidence>
<comment type="caution">
    <text evidence="7">The sequence shown here is derived from an EMBL/GenBank/DDBJ whole genome shotgun (WGS) entry which is preliminary data.</text>
</comment>
<dbReference type="SUPFAM" id="SSF56059">
    <property type="entry name" value="Glutathione synthetase ATP-binding domain-like"/>
    <property type="match status" value="1"/>
</dbReference>
<dbReference type="EMBL" id="BDEQ01000001">
    <property type="protein sequence ID" value="GAT93244.1"/>
    <property type="molecule type" value="Genomic_DNA"/>
</dbReference>
<dbReference type="InterPro" id="IPR013815">
    <property type="entry name" value="ATP_grasp_subdomain_1"/>
</dbReference>
<dbReference type="InterPro" id="IPR020897">
    <property type="entry name" value="Synapsin_pre-ATP-grasp_dom"/>
</dbReference>
<reference evidence="7 8" key="1">
    <citation type="submission" date="2016-05" db="EMBL/GenBank/DDBJ databases">
        <title>First whole genome sequencing of Entamoeba histolytica HM1:IMSS-clone-6.</title>
        <authorList>
            <person name="Mukherjee Avik.K."/>
            <person name="Izumyama S."/>
            <person name="Nakada-Tsukui K."/>
            <person name="Nozaki T."/>
        </authorList>
    </citation>
    <scope>NUCLEOTIDE SEQUENCE [LARGE SCALE GENOMIC DNA]</scope>
    <source>
        <strain evidence="7 8">HM1:IMSS clone 6</strain>
    </source>
</reference>
<organism evidence="7 8">
    <name type="scientific">Entamoeba histolytica</name>
    <dbReference type="NCBI Taxonomy" id="5759"/>
    <lineage>
        <taxon>Eukaryota</taxon>
        <taxon>Amoebozoa</taxon>
        <taxon>Evosea</taxon>
        <taxon>Archamoebae</taxon>
        <taxon>Mastigamoebida</taxon>
        <taxon>Entamoebidae</taxon>
        <taxon>Entamoeba</taxon>
    </lineage>
</organism>
<evidence type="ECO:0000256" key="3">
    <source>
        <dbReference type="ARBA" id="ARBA00023018"/>
    </source>
</evidence>
<feature type="domain" description="Synapsin pre-ATP-grasp" evidence="5">
    <location>
        <begin position="4"/>
        <end position="109"/>
    </location>
</feature>
<dbReference type="InterPro" id="IPR001359">
    <property type="entry name" value="Synapsin"/>
</dbReference>
<dbReference type="OMA" id="CCEIFGG"/>
<dbReference type="Gene3D" id="3.40.50.20">
    <property type="match status" value="1"/>
</dbReference>
<keyword evidence="2" id="KW-0597">Phosphoprotein</keyword>